<evidence type="ECO:0000313" key="2">
    <source>
        <dbReference type="Proteomes" id="UP000403266"/>
    </source>
</evidence>
<proteinExistence type="predicted"/>
<gene>
    <name evidence="1" type="ORF">FS320_26610</name>
</gene>
<dbReference type="RefSeq" id="WP_152715038.1">
    <property type="nucleotide sequence ID" value="NZ_VOSJ01000256.1"/>
</dbReference>
<name>A0A5N7MP52_9HYPH</name>
<comment type="caution">
    <text evidence="1">The sequence shown here is derived from an EMBL/GenBank/DDBJ whole genome shotgun (WGS) entry which is preliminary data.</text>
</comment>
<evidence type="ECO:0000313" key="1">
    <source>
        <dbReference type="EMBL" id="MPR28618.1"/>
    </source>
</evidence>
<keyword evidence="2" id="KW-1185">Reference proteome</keyword>
<sequence length="203" mass="22799">MRELRLTLSPTQRRVIRQAAETAERLSNLDFTAIRSVTYSQQALSTSIGGHTFLNRLIAASGRLSRGRPYFDGHHLQIDASVLRKDNDCIEMSLDEADRLVWSLEIFLRLHLGQIQIAIEGLVTATSPEGQEVIRDLSDLCSASFGIHSPEIHEDARIAYDIRQTLRHYLAWSRHPEGGLTRDFDKPLRTSAVALPRITTVAA</sequence>
<dbReference type="AlphaFoldDB" id="A0A5N7MP52"/>
<dbReference type="EMBL" id="VOSK01000159">
    <property type="protein sequence ID" value="MPR28618.1"/>
    <property type="molecule type" value="Genomic_DNA"/>
</dbReference>
<accession>A0A5N7MP52</accession>
<reference evidence="1 2" key="1">
    <citation type="journal article" date="2019" name="Syst. Appl. Microbiol.">
        <title>Microvirga tunisiensis sp. nov., a root nodule symbiotic bacterium isolated from Lupinus micranthus and L. luteus grown in Northern Tunisia.</title>
        <authorList>
            <person name="Msaddak A."/>
            <person name="Rejili M."/>
            <person name="Duran D."/>
            <person name="Mars M."/>
            <person name="Palacios J.M."/>
            <person name="Ruiz-Argueso T."/>
            <person name="Rey L."/>
            <person name="Imperial J."/>
        </authorList>
    </citation>
    <scope>NUCLEOTIDE SEQUENCE [LARGE SCALE GENOMIC DNA]</scope>
    <source>
        <strain evidence="1 2">Lmie10</strain>
    </source>
</reference>
<dbReference type="Proteomes" id="UP000403266">
    <property type="component" value="Unassembled WGS sequence"/>
</dbReference>
<protein>
    <submittedName>
        <fullName evidence="1">Uncharacterized protein</fullName>
    </submittedName>
</protein>
<dbReference type="OrthoDB" id="2019104at2"/>
<organism evidence="1 2">
    <name type="scientific">Microvirga tunisiensis</name>
    <dbReference type="NCBI Taxonomy" id="2108360"/>
    <lineage>
        <taxon>Bacteria</taxon>
        <taxon>Pseudomonadati</taxon>
        <taxon>Pseudomonadota</taxon>
        <taxon>Alphaproteobacteria</taxon>
        <taxon>Hyphomicrobiales</taxon>
        <taxon>Methylobacteriaceae</taxon>
        <taxon>Microvirga</taxon>
    </lineage>
</organism>